<dbReference type="PANTHER" id="PTHR14146">
    <property type="entry name" value="EXOCYST COMPLEX COMPONENT 4"/>
    <property type="match status" value="1"/>
</dbReference>
<evidence type="ECO:0000259" key="7">
    <source>
        <dbReference type="Pfam" id="PF04048"/>
    </source>
</evidence>
<feature type="domain" description="Exocyst complex component Sec8 middle helical bundle" evidence="8">
    <location>
        <begin position="256"/>
        <end position="466"/>
    </location>
</feature>
<evidence type="ECO:0000256" key="3">
    <source>
        <dbReference type="ARBA" id="ARBA00022483"/>
    </source>
</evidence>
<accession>A0ABM1TNL4</accession>
<dbReference type="InterPro" id="IPR039682">
    <property type="entry name" value="Sec8/EXOC4"/>
</dbReference>
<dbReference type="RefSeq" id="XP_022257470.1">
    <property type="nucleotide sequence ID" value="XM_022401762.1"/>
</dbReference>
<dbReference type="GeneID" id="106473299"/>
<feature type="region of interest" description="Disordered" evidence="6">
    <location>
        <begin position="1"/>
        <end position="21"/>
    </location>
</feature>
<comment type="function">
    <text evidence="5">Component of the exocyst complex involved in the docking of exocytic vesicles with fusion sites on the plasma membrane.</text>
</comment>
<name>A0ABM1TNL4_LIMPO</name>
<sequence length="954" mass="108241">MNEMDGPMRPPRGTKPPRESSGLLMSVIRALSASQNNADRDREKAKLEKEFKRSDQRLDDLVAGMLKMLVKQELNNLVAVSREQIQNIKDKLKNCKMLLHCKRDELKKLWLEAVEQKQVLSLLQEIERLLEVPYTVERYLAKKHYLHATQLLVSSVSLLEGSLEGVDALKEVKSELLSKKEQMHEILLEDLHKHLYQRSTTEVLRRFKRQGSERRSHADGIAGTPSKRTGPFTDSVSPGTLTLEGPVMEDVMAVDPEGNSPHFIAILVECLSLLNKVPEAVEDIKSRSQKELMAIVRRTAQHVLDTAQNFTQAPSTLVSSISGTIPIASDDQVFTQPQLLMEMLEVLFEQFRCVTRAHKIVLDHLRRIGNAENSPGEVVLYELADIWSKIQAVLEILVGEYLDIHNTTSTPQNPPPAFTEATATSGMASYFAKRRNIKPKKFALFRFDRSSHAISMNTYLQEQNEAIKEKNDPCRALDSGQQILVCQPTTKNITVIFKPLSKFIVEIENALELKSGNHCPLHSFLSDCVKVFLGQVNVEVETMIDTAIKTLDSWKVTLDPAVLKQVGVNRPLLQSTVSLNSSVQELQNLMFALPMYADYFLNLICSMLQNYKETCQAAYRGIVQPESEDKRIISATWAKDEDISRFLRSLPNWMNLQHLKENKEGPDVEELPEEVRLRNKKESEILTGNLAGDTLIPQHEILSDTSQLRILAQLQESLVRGAELINDLYELLRLLMWLYFQELPLLSENSVITLKHLAKEFEELSSTCLLVLHLEVRVHCFYYLLPVAIQGSFALGVDSQEPDPEVLKLNKDLSNIDEAMTASLQTRKLKYIFEGLGHLVSAVLINSASTIKRINENGVKRMCRNIFAIQQNLTTITMSREVALDHARQYFELFYHTPEEVLNTIMERGPQFQEIEYVNVLQLIHRSQPGSDPTILDSQLSRLQEILNEVAVAV</sequence>
<reference evidence="10" key="1">
    <citation type="submission" date="2025-08" db="UniProtKB">
        <authorList>
            <consortium name="RefSeq"/>
        </authorList>
    </citation>
    <scope>IDENTIFICATION</scope>
    <source>
        <tissue evidence="10">Muscle</tissue>
    </source>
</reference>
<evidence type="ECO:0000313" key="9">
    <source>
        <dbReference type="Proteomes" id="UP000694941"/>
    </source>
</evidence>
<evidence type="ECO:0000256" key="4">
    <source>
        <dbReference type="ARBA" id="ARBA00022927"/>
    </source>
</evidence>
<dbReference type="Proteomes" id="UP000694941">
    <property type="component" value="Unplaced"/>
</dbReference>
<dbReference type="InterPro" id="IPR048630">
    <property type="entry name" value="Sec8_M"/>
</dbReference>
<feature type="region of interest" description="Disordered" evidence="6">
    <location>
        <begin position="208"/>
        <end position="238"/>
    </location>
</feature>
<keyword evidence="3 5" id="KW-0268">Exocytosis</keyword>
<evidence type="ECO:0000313" key="10">
    <source>
        <dbReference type="RefSeq" id="XP_022257470.1"/>
    </source>
</evidence>
<evidence type="ECO:0000256" key="5">
    <source>
        <dbReference type="RuleBase" id="RU367079"/>
    </source>
</evidence>
<dbReference type="Pfam" id="PF20652">
    <property type="entry name" value="Sec8_C"/>
    <property type="match status" value="1"/>
</dbReference>
<gene>
    <name evidence="10" type="primary">LOC106473299</name>
</gene>
<protein>
    <recommendedName>
        <fullName evidence="5">Exocyst complex component Sec8</fullName>
    </recommendedName>
</protein>
<keyword evidence="2 5" id="KW-0813">Transport</keyword>
<organism evidence="9 10">
    <name type="scientific">Limulus polyphemus</name>
    <name type="common">Atlantic horseshoe crab</name>
    <dbReference type="NCBI Taxonomy" id="6850"/>
    <lineage>
        <taxon>Eukaryota</taxon>
        <taxon>Metazoa</taxon>
        <taxon>Ecdysozoa</taxon>
        <taxon>Arthropoda</taxon>
        <taxon>Chelicerata</taxon>
        <taxon>Merostomata</taxon>
        <taxon>Xiphosura</taxon>
        <taxon>Limulidae</taxon>
        <taxon>Limulus</taxon>
    </lineage>
</organism>
<evidence type="ECO:0000259" key="8">
    <source>
        <dbReference type="Pfam" id="PF20652"/>
    </source>
</evidence>
<evidence type="ECO:0000256" key="1">
    <source>
        <dbReference type="ARBA" id="ARBA00010470"/>
    </source>
</evidence>
<dbReference type="InterPro" id="IPR007191">
    <property type="entry name" value="Sec8_exocyst_N"/>
</dbReference>
<keyword evidence="4 5" id="KW-0653">Protein transport</keyword>
<comment type="similarity">
    <text evidence="1 5">Belongs to the SEC8 family.</text>
</comment>
<evidence type="ECO:0000256" key="6">
    <source>
        <dbReference type="SAM" id="MobiDB-lite"/>
    </source>
</evidence>
<dbReference type="Pfam" id="PF04048">
    <property type="entry name" value="Sec8_N"/>
    <property type="match status" value="1"/>
</dbReference>
<dbReference type="PANTHER" id="PTHR14146:SF0">
    <property type="entry name" value="EXOCYST COMPLEX COMPONENT 4"/>
    <property type="match status" value="1"/>
</dbReference>
<evidence type="ECO:0000256" key="2">
    <source>
        <dbReference type="ARBA" id="ARBA00022448"/>
    </source>
</evidence>
<feature type="domain" description="Exocyst complex component Sec8 N-terminal" evidence="7">
    <location>
        <begin position="75"/>
        <end position="137"/>
    </location>
</feature>
<proteinExistence type="inferred from homology"/>
<keyword evidence="9" id="KW-1185">Reference proteome</keyword>